<keyword evidence="2" id="KW-1133">Transmembrane helix</keyword>
<name>A0A8J6C803_DIALT</name>
<organism evidence="4 5">
    <name type="scientific">Diacronema lutheri</name>
    <name type="common">Unicellular marine alga</name>
    <name type="synonym">Monochrysis lutheri</name>
    <dbReference type="NCBI Taxonomy" id="2081491"/>
    <lineage>
        <taxon>Eukaryota</taxon>
        <taxon>Haptista</taxon>
        <taxon>Haptophyta</taxon>
        <taxon>Pavlovophyceae</taxon>
        <taxon>Pavlovales</taxon>
        <taxon>Pavlovaceae</taxon>
        <taxon>Diacronema</taxon>
    </lineage>
</organism>
<evidence type="ECO:0000256" key="3">
    <source>
        <dbReference type="SAM" id="SignalP"/>
    </source>
</evidence>
<keyword evidence="3" id="KW-0732">Signal</keyword>
<dbReference type="OrthoDB" id="10479125at2759"/>
<keyword evidence="5" id="KW-1185">Reference proteome</keyword>
<proteinExistence type="predicted"/>
<evidence type="ECO:0000256" key="2">
    <source>
        <dbReference type="SAM" id="Phobius"/>
    </source>
</evidence>
<evidence type="ECO:0000256" key="1">
    <source>
        <dbReference type="SAM" id="MobiDB-lite"/>
    </source>
</evidence>
<feature type="region of interest" description="Disordered" evidence="1">
    <location>
        <begin position="337"/>
        <end position="369"/>
    </location>
</feature>
<dbReference type="Proteomes" id="UP000751190">
    <property type="component" value="Unassembled WGS sequence"/>
</dbReference>
<keyword evidence="2" id="KW-0472">Membrane</keyword>
<comment type="caution">
    <text evidence="4">The sequence shown here is derived from an EMBL/GenBank/DDBJ whole genome shotgun (WGS) entry which is preliminary data.</text>
</comment>
<dbReference type="EMBL" id="JAGTXO010000025">
    <property type="protein sequence ID" value="KAG8461466.1"/>
    <property type="molecule type" value="Genomic_DNA"/>
</dbReference>
<evidence type="ECO:0000313" key="5">
    <source>
        <dbReference type="Proteomes" id="UP000751190"/>
    </source>
</evidence>
<keyword evidence="2" id="KW-0812">Transmembrane</keyword>
<protein>
    <submittedName>
        <fullName evidence="4">Uncharacterized protein</fullName>
    </submittedName>
</protein>
<reference evidence="4" key="1">
    <citation type="submission" date="2021-05" db="EMBL/GenBank/DDBJ databases">
        <title>The genome of the haptophyte Pavlova lutheri (Diacronema luteri, Pavlovales) - a model for lipid biosynthesis in eukaryotic algae.</title>
        <authorList>
            <person name="Hulatt C.J."/>
            <person name="Posewitz M.C."/>
        </authorList>
    </citation>
    <scope>NUCLEOTIDE SEQUENCE</scope>
    <source>
        <strain evidence="4">NIVA-4/92</strain>
    </source>
</reference>
<feature type="chain" id="PRO_5035232428" evidence="3">
    <location>
        <begin position="18"/>
        <end position="369"/>
    </location>
</feature>
<dbReference type="AlphaFoldDB" id="A0A8J6C803"/>
<evidence type="ECO:0000313" key="4">
    <source>
        <dbReference type="EMBL" id="KAG8461466.1"/>
    </source>
</evidence>
<accession>A0A8J6C803</accession>
<feature type="signal peptide" evidence="3">
    <location>
        <begin position="1"/>
        <end position="17"/>
    </location>
</feature>
<sequence length="369" mass="37876">MARALLVLLGALAMARAGPASPDVEEVALCECACTASAGAQRTVQWYEAPKEDDCSVSGCRSEFASACPSGAADITVTYYNCGCGCCFAADCPTLTYYGIFARSSSQCSPKSCSASTLGCPDPGGNNAGAEVKAYWHGVDPPSLPPPAEVVLDHNCQCTCAFTEADEPRTYTLALGARQACTPTLCSSSFSNCPDIGSHNAGGSVIATAYDCMCSCCRDTPCVSRLLPWASGSPDACTKDGCSAAHYGCPVPADKPNGVNATFTSPLPARPYANGATSRLSEVLPDSAAIALAVVFPLLFCVLVIGIGCLTYFFSRGYRMIRLADLDGAVDAVNAQNDKPPASSGTRTAEVAVSVPPGGPTPSENGMGI</sequence>
<gene>
    <name evidence="4" type="ORF">KFE25_001070</name>
</gene>
<feature type="transmembrane region" description="Helical" evidence="2">
    <location>
        <begin position="288"/>
        <end position="314"/>
    </location>
</feature>